<dbReference type="SUPFAM" id="SSF74653">
    <property type="entry name" value="TolA/TonB C-terminal domain"/>
    <property type="match status" value="1"/>
</dbReference>
<feature type="transmembrane region" description="Helical" evidence="1">
    <location>
        <begin position="188"/>
        <end position="206"/>
    </location>
</feature>
<organism evidence="2 3">
    <name type="scientific">Leptospira brenneri</name>
    <dbReference type="NCBI Taxonomy" id="2023182"/>
    <lineage>
        <taxon>Bacteria</taxon>
        <taxon>Pseudomonadati</taxon>
        <taxon>Spirochaetota</taxon>
        <taxon>Spirochaetia</taxon>
        <taxon>Leptospirales</taxon>
        <taxon>Leptospiraceae</taxon>
        <taxon>Leptospira</taxon>
    </lineage>
</organism>
<dbReference type="EMBL" id="RQFP01000001">
    <property type="protein sequence ID" value="TGK96923.1"/>
    <property type="molecule type" value="Genomic_DNA"/>
</dbReference>
<feature type="transmembrane region" description="Helical" evidence="1">
    <location>
        <begin position="20"/>
        <end position="42"/>
    </location>
</feature>
<comment type="caution">
    <text evidence="2">The sequence shown here is derived from an EMBL/GenBank/DDBJ whole genome shotgun (WGS) entry which is preliminary data.</text>
</comment>
<keyword evidence="3" id="KW-1185">Reference proteome</keyword>
<feature type="transmembrane region" description="Helical" evidence="1">
    <location>
        <begin position="149"/>
        <end position="168"/>
    </location>
</feature>
<sequence>MDSANSKLLSPWAKKSLTFFLWMSPLFSLGPFLALGVLFAFPNEFRLRLRALAVIAVYILSWVVFYPIELVHRSGLEWEVVINEFLSKESRSFQLKFGFVVVCFLLLLVNFFHSRKRNRKRESIRTAKLQTEHPHATIRTEMRIRDAKFDTLLLILFLALLLNFGFQYISEKLHPNKSLSPLAPLADVYQFVFNYSISLCILLFSFNRNKIPSLIAEPYLRYMEGIRIRERWKAAVVSQSRFPFRLELIVKEKAKFRDRILPGFGHIFVYEYWRGFPILFLTLLLFLFSAVWVFSYLSPIFGIQFLAGFGLKPGVPDKDFFISSQNIAYAVFSVLALVGIYFYSSYLLEKSFSLENLGVKEDKVGESEPFFKPGLRKGFRNVLPLSLLFHLILISLVFLIPITLQRGKKKEQSAQKNDHFRPEKMEFYFIDPNVPDDTKGLNGGVVTGNETENKEKGEKISNEKVADNGPVKGYIKKIRGKKVPPTYSNYISAKMRIPESYMDYWAKAPHPYSSVVAYTITQDGDVIDVELVEGSDYPDQDLRTLQLVESLGPLMPPPGTKNDIRVTELFWNGPIDPEFVPTPLQKEMINLFDGRYMEELPE</sequence>
<dbReference type="Gene3D" id="3.30.1150.10">
    <property type="match status" value="1"/>
</dbReference>
<keyword evidence="1" id="KW-0812">Transmembrane</keyword>
<dbReference type="RefSeq" id="WP_100791362.1">
    <property type="nucleotide sequence ID" value="NZ_NPDQ01000006.1"/>
</dbReference>
<feature type="transmembrane region" description="Helical" evidence="1">
    <location>
        <begin position="49"/>
        <end position="68"/>
    </location>
</feature>
<name>A0A2M9XZE8_9LEPT</name>
<feature type="transmembrane region" description="Helical" evidence="1">
    <location>
        <begin position="382"/>
        <end position="404"/>
    </location>
</feature>
<dbReference type="OrthoDB" id="341682at2"/>
<gene>
    <name evidence="2" type="ORF">EHQ30_10125</name>
</gene>
<feature type="transmembrane region" description="Helical" evidence="1">
    <location>
        <begin position="93"/>
        <end position="112"/>
    </location>
</feature>
<evidence type="ECO:0000313" key="3">
    <source>
        <dbReference type="Proteomes" id="UP000297891"/>
    </source>
</evidence>
<evidence type="ECO:0000256" key="1">
    <source>
        <dbReference type="SAM" id="Phobius"/>
    </source>
</evidence>
<evidence type="ECO:0000313" key="2">
    <source>
        <dbReference type="EMBL" id="TGK96923.1"/>
    </source>
</evidence>
<feature type="transmembrane region" description="Helical" evidence="1">
    <location>
        <begin position="278"/>
        <end position="307"/>
    </location>
</feature>
<keyword evidence="1" id="KW-0472">Membrane</keyword>
<accession>A0A2M9XZE8</accession>
<dbReference type="Proteomes" id="UP000297891">
    <property type="component" value="Unassembled WGS sequence"/>
</dbReference>
<protein>
    <submittedName>
        <fullName evidence="2">Energy transducer TonB</fullName>
    </submittedName>
</protein>
<keyword evidence="1" id="KW-1133">Transmembrane helix</keyword>
<dbReference type="AlphaFoldDB" id="A0A2M9XZE8"/>
<feature type="transmembrane region" description="Helical" evidence="1">
    <location>
        <begin position="327"/>
        <end position="348"/>
    </location>
</feature>
<reference evidence="2" key="1">
    <citation type="journal article" date="2019" name="PLoS Negl. Trop. Dis.">
        <title>Revisiting the worldwide diversity of Leptospira species in the environment.</title>
        <authorList>
            <person name="Vincent A.T."/>
            <person name="Schiettekatte O."/>
            <person name="Bourhy P."/>
            <person name="Veyrier F.J."/>
            <person name="Picardeau M."/>
        </authorList>
    </citation>
    <scope>NUCLEOTIDE SEQUENCE [LARGE SCALE GENOMIC DNA]</scope>
    <source>
        <strain evidence="2">201800277</strain>
    </source>
</reference>
<proteinExistence type="predicted"/>